<sequence length="361" mass="40425">METFSYSEGVGIWSLEALFPDSMINVDESNLNNLLVDSAVDCTKTIVSQVSDNRKSEPEVRSTLSLEENDLQDWMDKNVDFSFTEGLEHLLTSFVDKTDIDDVALITSDEALDSLKNSNSSDTTDGSINIPTNIIDDSFSVHSPPQSPVGEVPDSYSVLSFVSSKSGVLSSTVDESSPELSVEVSPNTQNTSISFKVCGKGKNIQVMKSIISSCPTNTASTARWLLEELNNSDALPVDDPDNFEIENKEVSGDNQMKQHSYKPYSFTHHLCERPCSRIKSVGGSSSKGFFADKRKERKKKQNKEAATRYRHKKQAEYQVLVEKEKILEEYNHELKDKVQQLTSEISYLKGLMKELFKVKNW</sequence>
<evidence type="ECO:0000256" key="1">
    <source>
        <dbReference type="ARBA" id="ARBA00004123"/>
    </source>
</evidence>
<comment type="similarity">
    <text evidence="2">Belongs to the bZIP family.</text>
</comment>
<protein>
    <submittedName>
        <fullName evidence="10 11">Cyclic AMP-dependent transcription factor ATF-4-like</fullName>
    </submittedName>
</protein>
<evidence type="ECO:0000256" key="2">
    <source>
        <dbReference type="ARBA" id="ARBA00007163"/>
    </source>
</evidence>
<keyword evidence="3" id="KW-0805">Transcription regulation</keyword>
<keyword evidence="5" id="KW-0804">Transcription</keyword>
<dbReference type="RefSeq" id="XP_022235389.1">
    <property type="nucleotide sequence ID" value="XM_022379681.1"/>
</dbReference>
<evidence type="ECO:0000313" key="10">
    <source>
        <dbReference type="RefSeq" id="XP_013791742.1"/>
    </source>
</evidence>
<dbReference type="Pfam" id="PF00170">
    <property type="entry name" value="bZIP_1"/>
    <property type="match status" value="1"/>
</dbReference>
<gene>
    <name evidence="10 11" type="primary">LOC106475612</name>
</gene>
<keyword evidence="9" id="KW-1185">Reference proteome</keyword>
<evidence type="ECO:0000256" key="4">
    <source>
        <dbReference type="ARBA" id="ARBA00023125"/>
    </source>
</evidence>
<dbReference type="InterPro" id="IPR004827">
    <property type="entry name" value="bZIP"/>
</dbReference>
<comment type="subcellular location">
    <subcellularLocation>
        <location evidence="1">Nucleus</location>
    </subcellularLocation>
</comment>
<organism evidence="9 10">
    <name type="scientific">Limulus polyphemus</name>
    <name type="common">Atlantic horseshoe crab</name>
    <dbReference type="NCBI Taxonomy" id="6850"/>
    <lineage>
        <taxon>Eukaryota</taxon>
        <taxon>Metazoa</taxon>
        <taxon>Ecdysozoa</taxon>
        <taxon>Arthropoda</taxon>
        <taxon>Chelicerata</taxon>
        <taxon>Merostomata</taxon>
        <taxon>Xiphosura</taxon>
        <taxon>Limulidae</taxon>
        <taxon>Limulus</taxon>
    </lineage>
</organism>
<dbReference type="Gene3D" id="1.20.5.170">
    <property type="match status" value="1"/>
</dbReference>
<dbReference type="PROSITE" id="PS50217">
    <property type="entry name" value="BZIP"/>
    <property type="match status" value="1"/>
</dbReference>
<proteinExistence type="inferred from homology"/>
<feature type="domain" description="BZIP" evidence="8">
    <location>
        <begin position="292"/>
        <end position="355"/>
    </location>
</feature>
<evidence type="ECO:0000256" key="7">
    <source>
        <dbReference type="SAM" id="MobiDB-lite"/>
    </source>
</evidence>
<keyword evidence="6" id="KW-0539">Nucleus</keyword>
<evidence type="ECO:0000256" key="6">
    <source>
        <dbReference type="ARBA" id="ARBA00023242"/>
    </source>
</evidence>
<dbReference type="SMART" id="SM00338">
    <property type="entry name" value="BRLZ"/>
    <property type="match status" value="1"/>
</dbReference>
<evidence type="ECO:0000256" key="5">
    <source>
        <dbReference type="ARBA" id="ARBA00023163"/>
    </source>
</evidence>
<dbReference type="PROSITE" id="PS00036">
    <property type="entry name" value="BZIP_BASIC"/>
    <property type="match status" value="1"/>
</dbReference>
<dbReference type="PANTHER" id="PTHR13044:SF14">
    <property type="entry name" value="CRYPTOCEPHAL, ISOFORM A"/>
    <property type="match status" value="1"/>
</dbReference>
<dbReference type="RefSeq" id="XP_013791742.1">
    <property type="nucleotide sequence ID" value="XM_013936288.2"/>
</dbReference>
<dbReference type="SUPFAM" id="SSF57959">
    <property type="entry name" value="Leucine zipper domain"/>
    <property type="match status" value="1"/>
</dbReference>
<dbReference type="GeneID" id="106475612"/>
<evidence type="ECO:0000313" key="9">
    <source>
        <dbReference type="Proteomes" id="UP000694941"/>
    </source>
</evidence>
<keyword evidence="4" id="KW-0238">DNA-binding</keyword>
<name>A0ABM1BZT2_LIMPO</name>
<evidence type="ECO:0000313" key="11">
    <source>
        <dbReference type="RefSeq" id="XP_022235389.1"/>
    </source>
</evidence>
<dbReference type="PANTHER" id="PTHR13044">
    <property type="entry name" value="ACTIVATING TRANSCRIPTION FACTOR ATF 4/5"/>
    <property type="match status" value="1"/>
</dbReference>
<feature type="region of interest" description="Disordered" evidence="7">
    <location>
        <begin position="286"/>
        <end position="309"/>
    </location>
</feature>
<reference evidence="10 11" key="1">
    <citation type="submission" date="2025-05" db="UniProtKB">
        <authorList>
            <consortium name="RefSeq"/>
        </authorList>
    </citation>
    <scope>IDENTIFICATION</scope>
    <source>
        <tissue evidence="10 11">Muscle</tissue>
    </source>
</reference>
<dbReference type="Proteomes" id="UP000694941">
    <property type="component" value="Unplaced"/>
</dbReference>
<dbReference type="CDD" id="cd14692">
    <property type="entry name" value="bZIP_ATF4"/>
    <property type="match status" value="1"/>
</dbReference>
<evidence type="ECO:0000256" key="3">
    <source>
        <dbReference type="ARBA" id="ARBA00023015"/>
    </source>
</evidence>
<dbReference type="InterPro" id="IPR046347">
    <property type="entry name" value="bZIP_sf"/>
</dbReference>
<accession>A0ABM1BZT2</accession>
<evidence type="ECO:0000259" key="8">
    <source>
        <dbReference type="PROSITE" id="PS50217"/>
    </source>
</evidence>